<reference evidence="2" key="1">
    <citation type="journal article" date="2019" name="Int. J. Syst. Evol. Microbiol.">
        <title>The Global Catalogue of Microorganisms (GCM) 10K type strain sequencing project: providing services to taxonomists for standard genome sequencing and annotation.</title>
        <authorList>
            <consortium name="The Broad Institute Genomics Platform"/>
            <consortium name="The Broad Institute Genome Sequencing Center for Infectious Disease"/>
            <person name="Wu L."/>
            <person name="Ma J."/>
        </authorList>
    </citation>
    <scope>NUCLEOTIDE SEQUENCE [LARGE SCALE GENOMIC DNA]</scope>
    <source>
        <strain evidence="2">CCUG 57942</strain>
    </source>
</reference>
<gene>
    <name evidence="1" type="ORF">ACFSW8_09905</name>
</gene>
<organism evidence="1 2">
    <name type="scientific">Rubritalea tangerina</name>
    <dbReference type="NCBI Taxonomy" id="430798"/>
    <lineage>
        <taxon>Bacteria</taxon>
        <taxon>Pseudomonadati</taxon>
        <taxon>Verrucomicrobiota</taxon>
        <taxon>Verrucomicrobiia</taxon>
        <taxon>Verrucomicrobiales</taxon>
        <taxon>Rubritaleaceae</taxon>
        <taxon>Rubritalea</taxon>
    </lineage>
</organism>
<protein>
    <recommendedName>
        <fullName evidence="3">Cytochrome c domain-containing protein</fullName>
    </recommendedName>
</protein>
<keyword evidence="2" id="KW-1185">Reference proteome</keyword>
<dbReference type="EMBL" id="JBHUJB010000040">
    <property type="protein sequence ID" value="MFD2159211.1"/>
    <property type="molecule type" value="Genomic_DNA"/>
</dbReference>
<evidence type="ECO:0000313" key="2">
    <source>
        <dbReference type="Proteomes" id="UP001597389"/>
    </source>
</evidence>
<proteinExistence type="predicted"/>
<sequence>MMRRAALGVVLWGTCSWGHGAADYELKPAEYSKAGDKNGVTALAKSLPDLLKRRGAKESLKWVLGKLDVPVDSQMLVFSKTSEQNPLIHPRNPRAIYFSEDYYIGYVPGGVIELIAVDDPSGPMFYTFDPRQGDGSPGFVRDRSCLRCHASARTQDVPGMLVRSVHADQDGQLALQWGSYLTLPSSPLKERWGGWYVTGTHGDAQHMGNKVTKKLEDGTYQYQFEHGQNVESLDAYVDLNRHLTDTSDIVALMVMEHQIAVHNTFYSAMFGYQRAAFLQRALHPDEYPEDNAQLKRLEKSYSDAVLRAILMVDHVALPVDGVDGSAAFQEAFKEAGVRSVEGWSLRDLRLQKRLFKYRCSYMVHSAAFGHLPLAIREQVLERLYQHLNHKAEPGFPELSERERERIHAILHQSIAGYPGGVVPK</sequence>
<evidence type="ECO:0000313" key="1">
    <source>
        <dbReference type="EMBL" id="MFD2159211.1"/>
    </source>
</evidence>
<name>A0ABW4ZCG1_9BACT</name>
<dbReference type="RefSeq" id="WP_377178123.1">
    <property type="nucleotide sequence ID" value="NZ_JBHUJB010000040.1"/>
</dbReference>
<evidence type="ECO:0008006" key="3">
    <source>
        <dbReference type="Google" id="ProtNLM"/>
    </source>
</evidence>
<dbReference type="Proteomes" id="UP001597389">
    <property type="component" value="Unassembled WGS sequence"/>
</dbReference>
<accession>A0ABW4ZCG1</accession>
<comment type="caution">
    <text evidence="1">The sequence shown here is derived from an EMBL/GenBank/DDBJ whole genome shotgun (WGS) entry which is preliminary data.</text>
</comment>